<gene>
    <name evidence="2" type="ORF">DMX07_20190</name>
</gene>
<dbReference type="EMBL" id="QJRO01000016">
    <property type="protein sequence ID" value="PYB78051.1"/>
    <property type="molecule type" value="Genomic_DNA"/>
</dbReference>
<dbReference type="Pfam" id="PF05050">
    <property type="entry name" value="Methyltransf_21"/>
    <property type="match status" value="1"/>
</dbReference>
<evidence type="ECO:0000259" key="1">
    <source>
        <dbReference type="Pfam" id="PF05050"/>
    </source>
</evidence>
<accession>A0A2V4HKI2</accession>
<evidence type="ECO:0000313" key="3">
    <source>
        <dbReference type="Proteomes" id="UP000247620"/>
    </source>
</evidence>
<dbReference type="NCBIfam" id="TIGR01444">
    <property type="entry name" value="fkbM_fam"/>
    <property type="match status" value="1"/>
</dbReference>
<dbReference type="Gene3D" id="3.40.50.150">
    <property type="entry name" value="Vaccinia Virus protein VP39"/>
    <property type="match status" value="1"/>
</dbReference>
<feature type="domain" description="Methyltransferase FkbM" evidence="1">
    <location>
        <begin position="222"/>
        <end position="358"/>
    </location>
</feature>
<name>A0A2V4HKI2_9PSED</name>
<protein>
    <recommendedName>
        <fullName evidence="1">Methyltransferase FkbM domain-containing protein</fullName>
    </recommendedName>
</protein>
<reference evidence="2 3" key="1">
    <citation type="submission" date="2018-06" db="EMBL/GenBank/DDBJ databases">
        <title>Pseudomonas diversity within urban Lake Michigan freshwaters.</title>
        <authorList>
            <person name="Batrich M."/>
            <person name="Hatzopoulos T."/>
            <person name="Putonti C."/>
        </authorList>
    </citation>
    <scope>NUCLEOTIDE SEQUENCE [LARGE SCALE GENOMIC DNA]</scope>
    <source>
        <strain evidence="2 3">LBp-160603</strain>
    </source>
</reference>
<dbReference type="PANTHER" id="PTHR34203:SF15">
    <property type="entry name" value="SLL1173 PROTEIN"/>
    <property type="match status" value="1"/>
</dbReference>
<dbReference type="SUPFAM" id="SSF53335">
    <property type="entry name" value="S-adenosyl-L-methionine-dependent methyltransferases"/>
    <property type="match status" value="1"/>
</dbReference>
<dbReference type="InterPro" id="IPR029063">
    <property type="entry name" value="SAM-dependent_MTases_sf"/>
</dbReference>
<dbReference type="Gene3D" id="3.40.50.720">
    <property type="entry name" value="NAD(P)-binding Rossmann-like Domain"/>
    <property type="match status" value="1"/>
</dbReference>
<evidence type="ECO:0000313" key="2">
    <source>
        <dbReference type="EMBL" id="PYB78051.1"/>
    </source>
</evidence>
<dbReference type="InterPro" id="IPR052514">
    <property type="entry name" value="SAM-dependent_MTase"/>
</dbReference>
<dbReference type="PANTHER" id="PTHR34203">
    <property type="entry name" value="METHYLTRANSFERASE, FKBM FAMILY PROTEIN"/>
    <property type="match status" value="1"/>
</dbReference>
<organism evidence="2 3">
    <name type="scientific">Pseudomonas soli</name>
    <dbReference type="NCBI Taxonomy" id="1306993"/>
    <lineage>
        <taxon>Bacteria</taxon>
        <taxon>Pseudomonadati</taxon>
        <taxon>Pseudomonadota</taxon>
        <taxon>Gammaproteobacteria</taxon>
        <taxon>Pseudomonadales</taxon>
        <taxon>Pseudomonadaceae</taxon>
        <taxon>Pseudomonas</taxon>
    </lineage>
</organism>
<dbReference type="Proteomes" id="UP000247620">
    <property type="component" value="Unassembled WGS sequence"/>
</dbReference>
<dbReference type="AlphaFoldDB" id="A0A2V4HKI2"/>
<proteinExistence type="predicted"/>
<dbReference type="InterPro" id="IPR006342">
    <property type="entry name" value="FkbM_mtfrase"/>
</dbReference>
<comment type="caution">
    <text evidence="2">The sequence shown here is derived from an EMBL/GenBank/DDBJ whole genome shotgun (WGS) entry which is preliminary data.</text>
</comment>
<sequence length="405" mass="45185">MRNPAMTNSSLSNRLETLLGEPLASIRERQNHTLERLIGGLEQPFALFGASHLGRKTQTVLKQMGFSPCAFIDNNPASWGTHIDAVPVMSPAQLAEQYDGKLPSIICTIWSGHISDRMTDRLAPLRKLGFERIALFGHLAWRYPEHFLPHYSLDLPEKAAAEAKDIRRAFALIDDEASRQLFVDHVEWRLTLDHDLLPPASPLSIYFDAHFSSDCADEVLYDIGAFNGDSVVEYLESGRSYREIHSFEPSPANFAELSSNLSQLEADQGRKLFAHALAVGDSNGEILIEDGSGAASRVGRGSQQVMITTIDDLACRIAPASFIKIDIEGFEPQCLAGGRKLISERHPVVAVCVYHEQNHLWSVLLQLHEYYPHYHFTLCPHLAEGWDLVLYAVPADRLPQHSIAE</sequence>